<dbReference type="InterPro" id="IPR038695">
    <property type="entry name" value="Saro_0823-like_sf"/>
</dbReference>
<proteinExistence type="predicted"/>
<organism evidence="2 3">
    <name type="scientific">Cryptobacterium curtum (strain ATCC 700683 / DSM 15641 / CCUG 43107 / 12-3)</name>
    <dbReference type="NCBI Taxonomy" id="469378"/>
    <lineage>
        <taxon>Bacteria</taxon>
        <taxon>Bacillati</taxon>
        <taxon>Actinomycetota</taxon>
        <taxon>Coriobacteriia</taxon>
        <taxon>Eggerthellales</taxon>
        <taxon>Eggerthellaceae</taxon>
        <taxon>Cryptobacterium</taxon>
    </lineage>
</organism>
<dbReference type="eggNOG" id="COG1430">
    <property type="taxonomic scope" value="Bacteria"/>
</dbReference>
<evidence type="ECO:0000313" key="3">
    <source>
        <dbReference type="Proteomes" id="UP000000954"/>
    </source>
</evidence>
<name>C7ML38_CRYCD</name>
<keyword evidence="3" id="KW-1185">Reference proteome</keyword>
<evidence type="ECO:0000313" key="2">
    <source>
        <dbReference type="EMBL" id="ACU94985.1"/>
    </source>
</evidence>
<gene>
    <name evidence="2" type="ordered locus">Ccur_13070</name>
</gene>
<dbReference type="STRING" id="469378.Ccur_13070"/>
<dbReference type="HOGENOM" id="CLU_1719287_0_0_11"/>
<dbReference type="AlphaFoldDB" id="C7ML38"/>
<dbReference type="InterPro" id="IPR003795">
    <property type="entry name" value="DUF192"/>
</dbReference>
<dbReference type="KEGG" id="ccu:Ccur_13070"/>
<dbReference type="Pfam" id="PF02643">
    <property type="entry name" value="DUF192"/>
    <property type="match status" value="1"/>
</dbReference>
<feature type="region of interest" description="Disordered" evidence="1">
    <location>
        <begin position="122"/>
        <end position="152"/>
    </location>
</feature>
<reference evidence="2 3" key="1">
    <citation type="journal article" date="2009" name="Stand. Genomic Sci.">
        <title>Complete genome sequence of Cryptobacterium curtum type strain (12-3).</title>
        <authorList>
            <person name="Mavrommatis K."/>
            <person name="Pukall R."/>
            <person name="Rohde C."/>
            <person name="Chen F."/>
            <person name="Sims D."/>
            <person name="Brettin T."/>
            <person name="Kuske C."/>
            <person name="Detter J.C."/>
            <person name="Han C."/>
            <person name="Lapidus A."/>
            <person name="Copeland A."/>
            <person name="Glavina Del Rio T."/>
            <person name="Nolan M."/>
            <person name="Lucas S."/>
            <person name="Tice H."/>
            <person name="Cheng J.F."/>
            <person name="Bruce D."/>
            <person name="Goodwin L."/>
            <person name="Pitluck S."/>
            <person name="Ovchinnikova G."/>
            <person name="Pati A."/>
            <person name="Ivanova N."/>
            <person name="Chen A."/>
            <person name="Palaniappan K."/>
            <person name="Chain P."/>
            <person name="D'haeseleer P."/>
            <person name="Goker M."/>
            <person name="Bristow J."/>
            <person name="Eisen J.A."/>
            <person name="Markowitz V."/>
            <person name="Hugenholtz P."/>
            <person name="Rohde M."/>
            <person name="Klenk H.P."/>
            <person name="Kyrpides N.C."/>
        </authorList>
    </citation>
    <scope>NUCLEOTIDE SEQUENCE [LARGE SCALE GENOMIC DNA]</scope>
    <source>
        <strain evidence="3">ATCC 700683 / DSM 15641 / 12-3</strain>
    </source>
</reference>
<dbReference type="Proteomes" id="UP000000954">
    <property type="component" value="Chromosome"/>
</dbReference>
<dbReference type="Gene3D" id="2.60.120.1140">
    <property type="entry name" value="Protein of unknown function DUF192"/>
    <property type="match status" value="1"/>
</dbReference>
<protein>
    <submittedName>
        <fullName evidence="2">Uncharacterized conserved protein</fullName>
    </submittedName>
</protein>
<dbReference type="EMBL" id="CP001682">
    <property type="protein sequence ID" value="ACU94985.1"/>
    <property type="molecule type" value="Genomic_DNA"/>
</dbReference>
<accession>C7ML38</accession>
<evidence type="ECO:0000256" key="1">
    <source>
        <dbReference type="SAM" id="MobiDB-lite"/>
    </source>
</evidence>
<sequence>MKRGIRIASTWPDRVKGLLGADPSAEILLLTPCRSIHTFGMGFSIDVAFIDREGVVLRAKRSVPSCRMLKQADAYAVLERCSLPRARWFQRGDRIGIDTFLSSAGSITRAPCQKRIDKVQARRADPVTRGFRGMNHHQSTQHRRSKREGESQ</sequence>